<dbReference type="PANTHER" id="PTHR34203">
    <property type="entry name" value="METHYLTRANSFERASE, FKBM FAMILY PROTEIN"/>
    <property type="match status" value="1"/>
</dbReference>
<proteinExistence type="predicted"/>
<dbReference type="GO" id="GO:0008168">
    <property type="term" value="F:methyltransferase activity"/>
    <property type="evidence" value="ECO:0007669"/>
    <property type="project" value="UniProtKB-KW"/>
</dbReference>
<evidence type="ECO:0000259" key="1">
    <source>
        <dbReference type="Pfam" id="PF05050"/>
    </source>
</evidence>
<name>A0ABS1AXF4_BURVI</name>
<keyword evidence="2" id="KW-0489">Methyltransferase</keyword>
<evidence type="ECO:0000313" key="2">
    <source>
        <dbReference type="EMBL" id="MBJ9688835.1"/>
    </source>
</evidence>
<dbReference type="Pfam" id="PF05050">
    <property type="entry name" value="Methyltransf_21"/>
    <property type="match status" value="1"/>
</dbReference>
<reference evidence="2 3" key="1">
    <citation type="submission" date="2020-11" db="EMBL/GenBank/DDBJ databases">
        <title>Enhanced detection system for hospital associated transmission using whole genome sequencing surveillance.</title>
        <authorList>
            <person name="Harrison L.H."/>
            <person name="Van Tyne D."/>
            <person name="Marsh J.W."/>
            <person name="Griffith M.P."/>
            <person name="Snyder D.J."/>
            <person name="Cooper V.S."/>
            <person name="Mustapha M."/>
        </authorList>
    </citation>
    <scope>NUCLEOTIDE SEQUENCE [LARGE SCALE GENOMIC DNA]</scope>
    <source>
        <strain evidence="2 3">BC00020</strain>
    </source>
</reference>
<dbReference type="SUPFAM" id="SSF53335">
    <property type="entry name" value="S-adenosyl-L-methionine-dependent methyltransferases"/>
    <property type="match status" value="1"/>
</dbReference>
<protein>
    <submittedName>
        <fullName evidence="2">FkbM family methyltransferase</fullName>
    </submittedName>
</protein>
<accession>A0ABS1AXF4</accession>
<dbReference type="GO" id="GO:0032259">
    <property type="term" value="P:methylation"/>
    <property type="evidence" value="ECO:0007669"/>
    <property type="project" value="UniProtKB-KW"/>
</dbReference>
<feature type="domain" description="Methyltransferase FkbM" evidence="1">
    <location>
        <begin position="72"/>
        <end position="236"/>
    </location>
</feature>
<evidence type="ECO:0000313" key="3">
    <source>
        <dbReference type="Proteomes" id="UP000808215"/>
    </source>
</evidence>
<gene>
    <name evidence="2" type="ORF">I5589_17320</name>
</gene>
<sequence length="270" mass="29976">MKIAFVVASTNHGTLIINRNDENENQEYGRYGVGSQLFETGGFYPSDTDLLTSILRIRKRAFANQRPIVAVDCGANIGVHTLEFARELQSEGRVLAIEAQRAIFYALCGNIAINNCFNVEARNIAVGAADGFLNVPFIDYHTRSSFGSLELREREGKEYIGQAVDYTTGYDVPLMTLDSLCKDQIDLIKIDVEGMEEEVISGAIELLKRSRPVLFVERIKGDFFPIEAVLKSLDYELVDLGPNVLAVSNADPTKVEVMRMVANLTTCLPR</sequence>
<keyword evidence="2" id="KW-0808">Transferase</keyword>
<dbReference type="NCBIfam" id="TIGR01444">
    <property type="entry name" value="fkbM_fam"/>
    <property type="match status" value="1"/>
</dbReference>
<dbReference type="Gene3D" id="3.40.50.150">
    <property type="entry name" value="Vaccinia Virus protein VP39"/>
    <property type="match status" value="1"/>
</dbReference>
<keyword evidence="3" id="KW-1185">Reference proteome</keyword>
<comment type="caution">
    <text evidence="2">The sequence shown here is derived from an EMBL/GenBank/DDBJ whole genome shotgun (WGS) entry which is preliminary data.</text>
</comment>
<dbReference type="Proteomes" id="UP000808215">
    <property type="component" value="Unassembled WGS sequence"/>
</dbReference>
<dbReference type="InterPro" id="IPR052514">
    <property type="entry name" value="SAM-dependent_MTase"/>
</dbReference>
<dbReference type="PANTHER" id="PTHR34203:SF15">
    <property type="entry name" value="SLL1173 PROTEIN"/>
    <property type="match status" value="1"/>
</dbReference>
<organism evidence="2 3">
    <name type="scientific">Burkholderia vietnamiensis</name>
    <dbReference type="NCBI Taxonomy" id="60552"/>
    <lineage>
        <taxon>Bacteria</taxon>
        <taxon>Pseudomonadati</taxon>
        <taxon>Pseudomonadota</taxon>
        <taxon>Betaproteobacteria</taxon>
        <taxon>Burkholderiales</taxon>
        <taxon>Burkholderiaceae</taxon>
        <taxon>Burkholderia</taxon>
        <taxon>Burkholderia cepacia complex</taxon>
    </lineage>
</organism>
<dbReference type="RefSeq" id="WP_200091664.1">
    <property type="nucleotide sequence ID" value="NZ_JADVKH010000037.1"/>
</dbReference>
<dbReference type="InterPro" id="IPR006342">
    <property type="entry name" value="FkbM_mtfrase"/>
</dbReference>
<dbReference type="InterPro" id="IPR029063">
    <property type="entry name" value="SAM-dependent_MTases_sf"/>
</dbReference>
<dbReference type="EMBL" id="JADVKH010000037">
    <property type="protein sequence ID" value="MBJ9688835.1"/>
    <property type="molecule type" value="Genomic_DNA"/>
</dbReference>